<keyword evidence="8" id="KW-0325">Glycoprotein</keyword>
<comment type="subcellular location">
    <subcellularLocation>
        <location evidence="1">Secreted</location>
    </subcellularLocation>
</comment>
<dbReference type="RefSeq" id="XP_035691421.1">
    <property type="nucleotide sequence ID" value="XM_035835528.1"/>
</dbReference>
<organism evidence="11 12">
    <name type="scientific">Branchiostoma floridae</name>
    <name type="common">Florida lancelet</name>
    <name type="synonym">Amphioxus</name>
    <dbReference type="NCBI Taxonomy" id="7739"/>
    <lineage>
        <taxon>Eukaryota</taxon>
        <taxon>Metazoa</taxon>
        <taxon>Chordata</taxon>
        <taxon>Cephalochordata</taxon>
        <taxon>Leptocardii</taxon>
        <taxon>Amphioxiformes</taxon>
        <taxon>Branchiostomatidae</taxon>
        <taxon>Branchiostoma</taxon>
    </lineage>
</organism>
<dbReference type="OrthoDB" id="5977590at2759"/>
<evidence type="ECO:0000256" key="2">
    <source>
        <dbReference type="ARBA" id="ARBA00022525"/>
    </source>
</evidence>
<dbReference type="InterPro" id="IPR052080">
    <property type="entry name" value="vWF_C/EGF_Fibrillin"/>
</dbReference>
<keyword evidence="7 9" id="KW-1015">Disulfide bond</keyword>
<dbReference type="Gene3D" id="2.10.70.10">
    <property type="entry name" value="Complement Module, domain 1"/>
    <property type="match status" value="1"/>
</dbReference>
<feature type="disulfide bond" evidence="9">
    <location>
        <begin position="24"/>
        <end position="51"/>
    </location>
</feature>
<dbReference type="OMA" id="WCGININ"/>
<dbReference type="InterPro" id="IPR001881">
    <property type="entry name" value="EGF-like_Ca-bd_dom"/>
</dbReference>
<evidence type="ECO:0000313" key="12">
    <source>
        <dbReference type="RefSeq" id="XP_035691421.1"/>
    </source>
</evidence>
<feature type="domain" description="Sushi" evidence="10">
    <location>
        <begin position="1"/>
        <end position="53"/>
    </location>
</feature>
<evidence type="ECO:0000256" key="3">
    <source>
        <dbReference type="ARBA" id="ARBA00022536"/>
    </source>
</evidence>
<proteinExistence type="predicted"/>
<dbReference type="PROSITE" id="PS00010">
    <property type="entry name" value="ASX_HYDROXYL"/>
    <property type="match status" value="1"/>
</dbReference>
<evidence type="ECO:0000256" key="7">
    <source>
        <dbReference type="ARBA" id="ARBA00023157"/>
    </source>
</evidence>
<gene>
    <name evidence="12" type="primary">LOC118426253</name>
</gene>
<keyword evidence="2" id="KW-0964">Secreted</keyword>
<dbReference type="InterPro" id="IPR000742">
    <property type="entry name" value="EGF"/>
</dbReference>
<reference evidence="12" key="2">
    <citation type="submission" date="2025-08" db="UniProtKB">
        <authorList>
            <consortium name="RefSeq"/>
        </authorList>
    </citation>
    <scope>IDENTIFICATION</scope>
    <source>
        <strain evidence="12">S238N-H82</strain>
        <tissue evidence="12">Testes</tissue>
    </source>
</reference>
<dbReference type="InterPro" id="IPR009030">
    <property type="entry name" value="Growth_fac_rcpt_cys_sf"/>
</dbReference>
<dbReference type="SMART" id="SM00179">
    <property type="entry name" value="EGF_CA"/>
    <property type="match status" value="2"/>
</dbReference>
<dbReference type="SMART" id="SM00181">
    <property type="entry name" value="EGF"/>
    <property type="match status" value="2"/>
</dbReference>
<dbReference type="Gene3D" id="2.10.25.10">
    <property type="entry name" value="Laminin"/>
    <property type="match status" value="2"/>
</dbReference>
<dbReference type="PANTHER" id="PTHR47333">
    <property type="entry name" value="VON WILLEBRAND FACTOR C AND EGF DOMAIN-CONTAINING PROTEIN"/>
    <property type="match status" value="1"/>
</dbReference>
<dbReference type="GeneID" id="118426253"/>
<dbReference type="CDD" id="cd00033">
    <property type="entry name" value="CCP"/>
    <property type="match status" value="1"/>
</dbReference>
<keyword evidence="11" id="KW-1185">Reference proteome</keyword>
<name>A0A9J7LYK8_BRAFL</name>
<evidence type="ECO:0000313" key="11">
    <source>
        <dbReference type="Proteomes" id="UP000001554"/>
    </source>
</evidence>
<sequence length="138" mass="14629">MLLPPINGGLSGTNFYMDTVVFTCDVGYDLIGDPSSTCQADRSWSRNVPSCSDIDECLNANGGCDHACTNTAGSFYCSCVAGFTLNEDRFSCDDINECNFGNGGCQHNCHNVIGSFQCSCMIGYELSADGFACCVCVA</sequence>
<protein>
    <submittedName>
        <fullName evidence="12">Signal peptide, CUB and EGF-like domain-containing protein 2</fullName>
    </submittedName>
</protein>
<keyword evidence="5" id="KW-0677">Repeat</keyword>
<evidence type="ECO:0000256" key="5">
    <source>
        <dbReference type="ARBA" id="ARBA00022737"/>
    </source>
</evidence>
<dbReference type="InterPro" id="IPR049883">
    <property type="entry name" value="NOTCH1_EGF-like"/>
</dbReference>
<dbReference type="PROSITE" id="PS01187">
    <property type="entry name" value="EGF_CA"/>
    <property type="match status" value="1"/>
</dbReference>
<evidence type="ECO:0000256" key="1">
    <source>
        <dbReference type="ARBA" id="ARBA00004613"/>
    </source>
</evidence>
<keyword evidence="6" id="KW-0106">Calcium</keyword>
<keyword evidence="9" id="KW-0768">Sushi</keyword>
<dbReference type="InterPro" id="IPR000152">
    <property type="entry name" value="EGF-type_Asp/Asn_hydroxyl_site"/>
</dbReference>
<dbReference type="KEGG" id="bfo:118426253"/>
<evidence type="ECO:0000256" key="4">
    <source>
        <dbReference type="ARBA" id="ARBA00022729"/>
    </source>
</evidence>
<keyword evidence="4" id="KW-0732">Signal</keyword>
<reference evidence="11" key="1">
    <citation type="journal article" date="2020" name="Nat. Ecol. Evol.">
        <title>Deeply conserved synteny resolves early events in vertebrate evolution.</title>
        <authorList>
            <person name="Simakov O."/>
            <person name="Marletaz F."/>
            <person name="Yue J.X."/>
            <person name="O'Connell B."/>
            <person name="Jenkins J."/>
            <person name="Brandt A."/>
            <person name="Calef R."/>
            <person name="Tung C.H."/>
            <person name="Huang T.K."/>
            <person name="Schmutz J."/>
            <person name="Satoh N."/>
            <person name="Yu J.K."/>
            <person name="Putnam N.H."/>
            <person name="Green R.E."/>
            <person name="Rokhsar D.S."/>
        </authorList>
    </citation>
    <scope>NUCLEOTIDE SEQUENCE [LARGE SCALE GENOMIC DNA]</scope>
    <source>
        <strain evidence="11">S238N-H82</strain>
    </source>
</reference>
<dbReference type="FunFam" id="2.10.25.10:FF:000008">
    <property type="entry name" value="Signal peptide, CUB domain, EGF-like 2"/>
    <property type="match status" value="1"/>
</dbReference>
<evidence type="ECO:0000256" key="8">
    <source>
        <dbReference type="ARBA" id="ARBA00023180"/>
    </source>
</evidence>
<dbReference type="SUPFAM" id="SSF57184">
    <property type="entry name" value="Growth factor receptor domain"/>
    <property type="match status" value="1"/>
</dbReference>
<accession>A0A9J7LYK8</accession>
<dbReference type="GO" id="GO:0005509">
    <property type="term" value="F:calcium ion binding"/>
    <property type="evidence" value="ECO:0007669"/>
    <property type="project" value="InterPro"/>
</dbReference>
<comment type="caution">
    <text evidence="9">Lacks conserved residue(s) required for the propagation of feature annotation.</text>
</comment>
<dbReference type="Pfam" id="PF07645">
    <property type="entry name" value="EGF_CA"/>
    <property type="match status" value="1"/>
</dbReference>
<evidence type="ECO:0000256" key="9">
    <source>
        <dbReference type="PROSITE-ProRule" id="PRU00302"/>
    </source>
</evidence>
<dbReference type="Pfam" id="PF00084">
    <property type="entry name" value="Sushi"/>
    <property type="match status" value="1"/>
</dbReference>
<dbReference type="Pfam" id="PF14670">
    <property type="entry name" value="FXa_inhibition"/>
    <property type="match status" value="1"/>
</dbReference>
<dbReference type="SMART" id="SM00032">
    <property type="entry name" value="CCP"/>
    <property type="match status" value="1"/>
</dbReference>
<dbReference type="InterPro" id="IPR018097">
    <property type="entry name" value="EGF_Ca-bd_CS"/>
</dbReference>
<evidence type="ECO:0000259" key="10">
    <source>
        <dbReference type="PROSITE" id="PS50923"/>
    </source>
</evidence>
<evidence type="ECO:0000256" key="6">
    <source>
        <dbReference type="ARBA" id="ARBA00022837"/>
    </source>
</evidence>
<dbReference type="Proteomes" id="UP000001554">
    <property type="component" value="Chromosome 11"/>
</dbReference>
<dbReference type="PANTHER" id="PTHR47333:SF4">
    <property type="entry name" value="EGF-LIKE DOMAIN-CONTAINING PROTEIN"/>
    <property type="match status" value="1"/>
</dbReference>
<dbReference type="AlphaFoldDB" id="A0A9J7LYK8"/>
<keyword evidence="3" id="KW-0245">EGF-like domain</keyword>
<dbReference type="GO" id="GO:0005576">
    <property type="term" value="C:extracellular region"/>
    <property type="evidence" value="ECO:0007669"/>
    <property type="project" value="UniProtKB-SubCell"/>
</dbReference>
<dbReference type="PROSITE" id="PS50923">
    <property type="entry name" value="SUSHI"/>
    <property type="match status" value="1"/>
</dbReference>
<dbReference type="InterPro" id="IPR000436">
    <property type="entry name" value="Sushi_SCR_CCP_dom"/>
</dbReference>